<evidence type="ECO:0000313" key="6">
    <source>
        <dbReference type="Proteomes" id="UP000824071"/>
    </source>
</evidence>
<dbReference type="SMART" id="SM00382">
    <property type="entry name" value="AAA"/>
    <property type="match status" value="1"/>
</dbReference>
<dbReference type="Pfam" id="PF00005">
    <property type="entry name" value="ABC_tran"/>
    <property type="match status" value="1"/>
</dbReference>
<dbReference type="InterPro" id="IPR003439">
    <property type="entry name" value="ABC_transporter-like_ATP-bd"/>
</dbReference>
<evidence type="ECO:0000313" key="5">
    <source>
        <dbReference type="EMBL" id="HIU36029.1"/>
    </source>
</evidence>
<evidence type="ECO:0000259" key="4">
    <source>
        <dbReference type="PROSITE" id="PS50893"/>
    </source>
</evidence>
<dbReference type="PANTHER" id="PTHR42788">
    <property type="entry name" value="TAURINE IMPORT ATP-BINDING PROTEIN-RELATED"/>
    <property type="match status" value="1"/>
</dbReference>
<dbReference type="PROSITE" id="PS50893">
    <property type="entry name" value="ABC_TRANSPORTER_2"/>
    <property type="match status" value="1"/>
</dbReference>
<evidence type="ECO:0000256" key="1">
    <source>
        <dbReference type="ARBA" id="ARBA00022448"/>
    </source>
</evidence>
<comment type="caution">
    <text evidence="5">The sequence shown here is derived from an EMBL/GenBank/DDBJ whole genome shotgun (WGS) entry which is preliminary data.</text>
</comment>
<reference evidence="5" key="1">
    <citation type="submission" date="2020-10" db="EMBL/GenBank/DDBJ databases">
        <authorList>
            <person name="Gilroy R."/>
        </authorList>
    </citation>
    <scope>NUCLEOTIDE SEQUENCE</scope>
    <source>
        <strain evidence="5">ChiGjej1B1-19959</strain>
    </source>
</reference>
<evidence type="ECO:0000256" key="3">
    <source>
        <dbReference type="ARBA" id="ARBA00022840"/>
    </source>
</evidence>
<dbReference type="Proteomes" id="UP000824071">
    <property type="component" value="Unassembled WGS sequence"/>
</dbReference>
<gene>
    <name evidence="5" type="ORF">IAC53_05425</name>
</gene>
<dbReference type="EMBL" id="DVMW01000033">
    <property type="protein sequence ID" value="HIU36029.1"/>
    <property type="molecule type" value="Genomic_DNA"/>
</dbReference>
<evidence type="ECO:0000256" key="2">
    <source>
        <dbReference type="ARBA" id="ARBA00022741"/>
    </source>
</evidence>
<proteinExistence type="predicted"/>
<dbReference type="PROSITE" id="PS00211">
    <property type="entry name" value="ABC_TRANSPORTER_1"/>
    <property type="match status" value="1"/>
</dbReference>
<dbReference type="InterPro" id="IPR003593">
    <property type="entry name" value="AAA+_ATPase"/>
</dbReference>
<name>A0A9D1IHR6_9FIRM</name>
<feature type="domain" description="ABC transporter" evidence="4">
    <location>
        <begin position="3"/>
        <end position="192"/>
    </location>
</feature>
<dbReference type="GO" id="GO:0005524">
    <property type="term" value="F:ATP binding"/>
    <property type="evidence" value="ECO:0007669"/>
    <property type="project" value="UniProtKB-KW"/>
</dbReference>
<organism evidence="5 6">
    <name type="scientific">Candidatus Fimenecus excrementigallinarum</name>
    <dbReference type="NCBI Taxonomy" id="2840816"/>
    <lineage>
        <taxon>Bacteria</taxon>
        <taxon>Bacillati</taxon>
        <taxon>Bacillota</taxon>
        <taxon>Clostridia</taxon>
        <taxon>Candidatus Fimenecus</taxon>
    </lineage>
</organism>
<dbReference type="SUPFAM" id="SSF52540">
    <property type="entry name" value="P-loop containing nucleoside triphosphate hydrolases"/>
    <property type="match status" value="1"/>
</dbReference>
<dbReference type="InterPro" id="IPR050166">
    <property type="entry name" value="ABC_transporter_ATP-bind"/>
</dbReference>
<dbReference type="GO" id="GO:0016887">
    <property type="term" value="F:ATP hydrolysis activity"/>
    <property type="evidence" value="ECO:0007669"/>
    <property type="project" value="InterPro"/>
</dbReference>
<keyword evidence="3 5" id="KW-0067">ATP-binding</keyword>
<dbReference type="InterPro" id="IPR027417">
    <property type="entry name" value="P-loop_NTPase"/>
</dbReference>
<keyword evidence="1" id="KW-0813">Transport</keyword>
<dbReference type="InterPro" id="IPR017871">
    <property type="entry name" value="ABC_transporter-like_CS"/>
</dbReference>
<sequence length="192" mass="20923">MQVTFQDVTVRYGEKTVLENFSRTLDFSGVTALLGASGVGKTTFLRVLCGLERPASGRVVGFPARYTCLFQEDRLLPWLSARQNVAIVSGAQKARETLEKVGLGAELDAKPAALSGGMRRRVALARALAHDSAFLLLDEPFRGLDKACRDALLPLLAQEAQRRPVLLVTHDPAEAEQLRAKTWTLHGSPAEL</sequence>
<accession>A0A9D1IHR6</accession>
<dbReference type="AlphaFoldDB" id="A0A9D1IHR6"/>
<dbReference type="PANTHER" id="PTHR42788:SF19">
    <property type="entry name" value="ALIPHATIC SULFONATES IMPORT ATP-BINDING PROTEIN SSUB 2"/>
    <property type="match status" value="1"/>
</dbReference>
<keyword evidence="2" id="KW-0547">Nucleotide-binding</keyword>
<dbReference type="Gene3D" id="3.40.50.300">
    <property type="entry name" value="P-loop containing nucleotide triphosphate hydrolases"/>
    <property type="match status" value="1"/>
</dbReference>
<reference evidence="5" key="2">
    <citation type="journal article" date="2021" name="PeerJ">
        <title>Extensive microbial diversity within the chicken gut microbiome revealed by metagenomics and culture.</title>
        <authorList>
            <person name="Gilroy R."/>
            <person name="Ravi A."/>
            <person name="Getino M."/>
            <person name="Pursley I."/>
            <person name="Horton D.L."/>
            <person name="Alikhan N.F."/>
            <person name="Baker D."/>
            <person name="Gharbi K."/>
            <person name="Hall N."/>
            <person name="Watson M."/>
            <person name="Adriaenssens E.M."/>
            <person name="Foster-Nyarko E."/>
            <person name="Jarju S."/>
            <person name="Secka A."/>
            <person name="Antonio M."/>
            <person name="Oren A."/>
            <person name="Chaudhuri R.R."/>
            <person name="La Ragione R."/>
            <person name="Hildebrand F."/>
            <person name="Pallen M.J."/>
        </authorList>
    </citation>
    <scope>NUCLEOTIDE SEQUENCE</scope>
    <source>
        <strain evidence="5">ChiGjej1B1-19959</strain>
    </source>
</reference>
<protein>
    <submittedName>
        <fullName evidence="5">ABC transporter ATP-binding protein</fullName>
    </submittedName>
</protein>